<evidence type="ECO:0000313" key="2">
    <source>
        <dbReference type="Proteomes" id="UP000655830"/>
    </source>
</evidence>
<comment type="caution">
    <text evidence="1">The sequence shown here is derived from an EMBL/GenBank/DDBJ whole genome shotgun (WGS) entry which is preliminary data.</text>
</comment>
<organism evidence="1 2">
    <name type="scientific">Zhenhengia yiwuensis</name>
    <dbReference type="NCBI Taxonomy" id="2763666"/>
    <lineage>
        <taxon>Bacteria</taxon>
        <taxon>Bacillati</taxon>
        <taxon>Bacillota</taxon>
        <taxon>Clostridia</taxon>
        <taxon>Lachnospirales</taxon>
        <taxon>Lachnospiraceae</taxon>
        <taxon>Zhenhengia</taxon>
    </lineage>
</organism>
<evidence type="ECO:0000313" key="1">
    <source>
        <dbReference type="EMBL" id="MBC8579122.1"/>
    </source>
</evidence>
<protein>
    <submittedName>
        <fullName evidence="1">Uncharacterized protein</fullName>
    </submittedName>
</protein>
<name>A0A926EJ53_9FIRM</name>
<proteinExistence type="predicted"/>
<gene>
    <name evidence="1" type="ORF">H8718_06175</name>
</gene>
<accession>A0A926EJ53</accession>
<sequence length="61" mass="7284">MGENQMATKQTEANKRWQEQNKEYSNYLKSRSTARGFIKNKATVEDLMDLKKMIEERIKED</sequence>
<keyword evidence="2" id="KW-1185">Reference proteome</keyword>
<dbReference type="AlphaFoldDB" id="A0A926EJ53"/>
<reference evidence="1" key="1">
    <citation type="submission" date="2020-08" db="EMBL/GenBank/DDBJ databases">
        <title>Genome public.</title>
        <authorList>
            <person name="Liu C."/>
            <person name="Sun Q."/>
        </authorList>
    </citation>
    <scope>NUCLEOTIDE SEQUENCE</scope>
    <source>
        <strain evidence="1">NSJ-12</strain>
    </source>
</reference>
<dbReference type="EMBL" id="JACRSY010000008">
    <property type="protein sequence ID" value="MBC8579122.1"/>
    <property type="molecule type" value="Genomic_DNA"/>
</dbReference>
<dbReference type="Proteomes" id="UP000655830">
    <property type="component" value="Unassembled WGS sequence"/>
</dbReference>